<dbReference type="PROSITE" id="PS50240">
    <property type="entry name" value="TRYPSIN_DOM"/>
    <property type="match status" value="1"/>
</dbReference>
<keyword evidence="4" id="KW-0720">Serine protease</keyword>
<proteinExistence type="predicted"/>
<dbReference type="PROSITE" id="PS00134">
    <property type="entry name" value="TRYPSIN_HIS"/>
    <property type="match status" value="1"/>
</dbReference>
<dbReference type="PANTHER" id="PTHR24260:SF147">
    <property type="entry name" value="EG:BACR7A4.3 PROTEIN-RELATED"/>
    <property type="match status" value="1"/>
</dbReference>
<dbReference type="Pfam" id="PF00089">
    <property type="entry name" value="Trypsin"/>
    <property type="match status" value="1"/>
</dbReference>
<keyword evidence="3" id="KW-0378">Hydrolase</keyword>
<evidence type="ECO:0000256" key="2">
    <source>
        <dbReference type="ARBA" id="ARBA00022729"/>
    </source>
</evidence>
<dbReference type="InterPro" id="IPR051333">
    <property type="entry name" value="CLIP_Serine_Protease"/>
</dbReference>
<gene>
    <name evidence="7" type="ORF">IPOD504_LOCUS6164</name>
</gene>
<evidence type="ECO:0000256" key="4">
    <source>
        <dbReference type="ARBA" id="ARBA00022825"/>
    </source>
</evidence>
<dbReference type="InterPro" id="IPR018114">
    <property type="entry name" value="TRYPSIN_HIS"/>
</dbReference>
<keyword evidence="1" id="KW-0645">Protease</keyword>
<feature type="non-terminal residue" evidence="7">
    <location>
        <position position="1"/>
    </location>
</feature>
<dbReference type="InterPro" id="IPR009003">
    <property type="entry name" value="Peptidase_S1_PA"/>
</dbReference>
<dbReference type="Proteomes" id="UP000837857">
    <property type="component" value="Chromosome 18"/>
</dbReference>
<evidence type="ECO:0000256" key="3">
    <source>
        <dbReference type="ARBA" id="ARBA00022801"/>
    </source>
</evidence>
<keyword evidence="2" id="KW-0732">Signal</keyword>
<accession>A0ABN8I7R1</accession>
<keyword evidence="5" id="KW-1015">Disulfide bond</keyword>
<dbReference type="Gene3D" id="3.30.1640.30">
    <property type="match status" value="1"/>
</dbReference>
<protein>
    <recommendedName>
        <fullName evidence="6">Peptidase S1 domain-containing protein</fullName>
    </recommendedName>
</protein>
<dbReference type="InterPro" id="IPR001254">
    <property type="entry name" value="Trypsin_dom"/>
</dbReference>
<organism evidence="7 8">
    <name type="scientific">Iphiclides podalirius</name>
    <name type="common">scarce swallowtail</name>
    <dbReference type="NCBI Taxonomy" id="110791"/>
    <lineage>
        <taxon>Eukaryota</taxon>
        <taxon>Metazoa</taxon>
        <taxon>Ecdysozoa</taxon>
        <taxon>Arthropoda</taxon>
        <taxon>Hexapoda</taxon>
        <taxon>Insecta</taxon>
        <taxon>Pterygota</taxon>
        <taxon>Neoptera</taxon>
        <taxon>Endopterygota</taxon>
        <taxon>Lepidoptera</taxon>
        <taxon>Glossata</taxon>
        <taxon>Ditrysia</taxon>
        <taxon>Papilionoidea</taxon>
        <taxon>Papilionidae</taxon>
        <taxon>Papilioninae</taxon>
        <taxon>Iphiclides</taxon>
    </lineage>
</organism>
<keyword evidence="8" id="KW-1185">Reference proteome</keyword>
<dbReference type="InterPro" id="IPR043504">
    <property type="entry name" value="Peptidase_S1_PA_chymotrypsin"/>
</dbReference>
<evidence type="ECO:0000313" key="8">
    <source>
        <dbReference type="Proteomes" id="UP000837857"/>
    </source>
</evidence>
<dbReference type="EMBL" id="OW152830">
    <property type="protein sequence ID" value="CAH2048549.1"/>
    <property type="molecule type" value="Genomic_DNA"/>
</dbReference>
<dbReference type="SUPFAM" id="SSF50494">
    <property type="entry name" value="Trypsin-like serine proteases"/>
    <property type="match status" value="1"/>
</dbReference>
<dbReference type="InterPro" id="IPR038565">
    <property type="entry name" value="CLIP_sf"/>
</dbReference>
<sequence length="194" mass="21480">MEKPEIGDVGDKCVPNDNDSDGMCVLITDCETAINEIRAKNYHKFKRCGFKGVTEIVCCPQKPIDKYGESDRKNSIADRECKKIVAASIPPLDLHIIGGEAASLGEFPHMVALGYEDAEGYNFQCGGTLVSDTYVLTAAHCVDTLDRIKPTIVRMGIVELGNSTRNDETDVDIAEILTHPNYTRRRKYHDLALM</sequence>
<reference evidence="7" key="1">
    <citation type="submission" date="2022-03" db="EMBL/GenBank/DDBJ databases">
        <authorList>
            <person name="Martin H S."/>
        </authorList>
    </citation>
    <scope>NUCLEOTIDE SEQUENCE</scope>
</reference>
<dbReference type="InterPro" id="IPR022700">
    <property type="entry name" value="CLIP"/>
</dbReference>
<dbReference type="Gene3D" id="2.40.10.10">
    <property type="entry name" value="Trypsin-like serine proteases"/>
    <property type="match status" value="1"/>
</dbReference>
<evidence type="ECO:0000259" key="6">
    <source>
        <dbReference type="PROSITE" id="PS50240"/>
    </source>
</evidence>
<evidence type="ECO:0000313" key="7">
    <source>
        <dbReference type="EMBL" id="CAH2048549.1"/>
    </source>
</evidence>
<dbReference type="SMART" id="SM00680">
    <property type="entry name" value="CLIP"/>
    <property type="match status" value="1"/>
</dbReference>
<evidence type="ECO:0000256" key="5">
    <source>
        <dbReference type="ARBA" id="ARBA00023157"/>
    </source>
</evidence>
<name>A0ABN8I7R1_9NEOP</name>
<evidence type="ECO:0000256" key="1">
    <source>
        <dbReference type="ARBA" id="ARBA00022670"/>
    </source>
</evidence>
<feature type="domain" description="Peptidase S1" evidence="6">
    <location>
        <begin position="96"/>
        <end position="194"/>
    </location>
</feature>
<dbReference type="PANTHER" id="PTHR24260">
    <property type="match status" value="1"/>
</dbReference>